<proteinExistence type="predicted"/>
<keyword evidence="2" id="KW-1185">Reference proteome</keyword>
<gene>
    <name evidence="1" type="ORF">CDV26_03830</name>
</gene>
<reference evidence="1 2" key="1">
    <citation type="submission" date="2017-06" db="EMBL/GenBank/DDBJ databases">
        <title>Complete genome of Francisella halioticida.</title>
        <authorList>
            <person name="Sjodin A."/>
        </authorList>
    </citation>
    <scope>NUCLEOTIDE SEQUENCE [LARGE SCALE GENOMIC DNA]</scope>
    <source>
        <strain evidence="1 2">DSM 23729</strain>
    </source>
</reference>
<protein>
    <submittedName>
        <fullName evidence="1">Uncharacterized protein</fullName>
    </submittedName>
</protein>
<dbReference type="RefSeq" id="WP_088772158.1">
    <property type="nucleotide sequence ID" value="NZ_CP022132.1"/>
</dbReference>
<evidence type="ECO:0000313" key="2">
    <source>
        <dbReference type="Proteomes" id="UP000249910"/>
    </source>
</evidence>
<organism evidence="1 2">
    <name type="scientific">Francisella halioticida</name>
    <dbReference type="NCBI Taxonomy" id="549298"/>
    <lineage>
        <taxon>Bacteria</taxon>
        <taxon>Pseudomonadati</taxon>
        <taxon>Pseudomonadota</taxon>
        <taxon>Gammaproteobacteria</taxon>
        <taxon>Thiotrichales</taxon>
        <taxon>Francisellaceae</taxon>
        <taxon>Francisella</taxon>
    </lineage>
</organism>
<sequence>MKKIILTAAVILSLVSTSFSYGLIQVSSGSFPPPILQLAS</sequence>
<accession>A0ABN5AZ54</accession>
<dbReference type="Proteomes" id="UP000249910">
    <property type="component" value="Chromosome"/>
</dbReference>
<name>A0ABN5AZ54_9GAMM</name>
<dbReference type="EMBL" id="CP022132">
    <property type="protein sequence ID" value="ASG67632.1"/>
    <property type="molecule type" value="Genomic_DNA"/>
</dbReference>
<evidence type="ECO:0000313" key="1">
    <source>
        <dbReference type="EMBL" id="ASG67632.1"/>
    </source>
</evidence>